<reference evidence="2 3" key="1">
    <citation type="submission" date="2024-05" db="EMBL/GenBank/DDBJ databases">
        <title>Haplotype-resolved chromosome-level genome assembly of Huyou (Citrus changshanensis).</title>
        <authorList>
            <person name="Miao C."/>
            <person name="Chen W."/>
            <person name="Wu Y."/>
            <person name="Wang L."/>
            <person name="Zhao S."/>
            <person name="Grierson D."/>
            <person name="Xu C."/>
            <person name="Chen K."/>
        </authorList>
    </citation>
    <scope>NUCLEOTIDE SEQUENCE [LARGE SCALE GENOMIC DNA]</scope>
    <source>
        <strain evidence="2">01-14</strain>
        <tissue evidence="2">Leaf</tissue>
    </source>
</reference>
<dbReference type="InterPro" id="IPR025558">
    <property type="entry name" value="DUF4283"/>
</dbReference>
<dbReference type="Proteomes" id="UP001428341">
    <property type="component" value="Unassembled WGS sequence"/>
</dbReference>
<proteinExistence type="predicted"/>
<dbReference type="PANTHER" id="PTHR31286">
    <property type="entry name" value="GLYCINE-RICH CELL WALL STRUCTURAL PROTEIN 1.8-LIKE"/>
    <property type="match status" value="1"/>
</dbReference>
<dbReference type="InterPro" id="IPR040256">
    <property type="entry name" value="At4g02000-like"/>
</dbReference>
<evidence type="ECO:0000313" key="3">
    <source>
        <dbReference type="Proteomes" id="UP001428341"/>
    </source>
</evidence>
<gene>
    <name evidence="2" type="ORF">WN944_005647</name>
</gene>
<evidence type="ECO:0000259" key="1">
    <source>
        <dbReference type="Pfam" id="PF14111"/>
    </source>
</evidence>
<evidence type="ECO:0000313" key="2">
    <source>
        <dbReference type="EMBL" id="KAK9213662.1"/>
    </source>
</evidence>
<protein>
    <recommendedName>
        <fullName evidence="1">DUF4283 domain-containing protein</fullName>
    </recommendedName>
</protein>
<accession>A0AAP0QWG1</accession>
<feature type="domain" description="DUF4283" evidence="1">
    <location>
        <begin position="3"/>
        <end position="83"/>
    </location>
</feature>
<sequence length="222" mass="25561">MATLFKLSLVGKFSFGRPPIDVIRNFFVALSLKGNVEISLLDPRHILIQLHLEEDYTRIWLRQSWFIDGRAMRVFKWSTTFHSSEESSIVLVWVSLSFLPVHYIRCKETLYSIAATIGKPLRIDHATTSVSRPTVARVLIEYDISRPILKHLWIGEKDTGFWQYITFEKVPRYCATCKHIGHSDDTCYISKPELRNTAHVGPIRQTIVPDGDGNKSKEPMKT</sequence>
<organism evidence="2 3">
    <name type="scientific">Citrus x changshan-huyou</name>
    <dbReference type="NCBI Taxonomy" id="2935761"/>
    <lineage>
        <taxon>Eukaryota</taxon>
        <taxon>Viridiplantae</taxon>
        <taxon>Streptophyta</taxon>
        <taxon>Embryophyta</taxon>
        <taxon>Tracheophyta</taxon>
        <taxon>Spermatophyta</taxon>
        <taxon>Magnoliopsida</taxon>
        <taxon>eudicotyledons</taxon>
        <taxon>Gunneridae</taxon>
        <taxon>Pentapetalae</taxon>
        <taxon>rosids</taxon>
        <taxon>malvids</taxon>
        <taxon>Sapindales</taxon>
        <taxon>Rutaceae</taxon>
        <taxon>Aurantioideae</taxon>
        <taxon>Citrus</taxon>
    </lineage>
</organism>
<comment type="caution">
    <text evidence="2">The sequence shown here is derived from an EMBL/GenBank/DDBJ whole genome shotgun (WGS) entry which is preliminary data.</text>
</comment>
<dbReference type="EMBL" id="JBCGBO010000003">
    <property type="protein sequence ID" value="KAK9213662.1"/>
    <property type="molecule type" value="Genomic_DNA"/>
</dbReference>
<name>A0AAP0QWG1_9ROSI</name>
<dbReference type="Pfam" id="PF14111">
    <property type="entry name" value="DUF4283"/>
    <property type="match status" value="1"/>
</dbReference>
<dbReference type="PANTHER" id="PTHR31286:SF179">
    <property type="entry name" value="RNASE H TYPE-1 DOMAIN-CONTAINING PROTEIN"/>
    <property type="match status" value="1"/>
</dbReference>
<keyword evidence="3" id="KW-1185">Reference proteome</keyword>
<dbReference type="AlphaFoldDB" id="A0AAP0QWG1"/>